<dbReference type="InterPro" id="IPR029057">
    <property type="entry name" value="PRTase-like"/>
</dbReference>
<dbReference type="InterPro" id="IPR000836">
    <property type="entry name" value="PRTase_dom"/>
</dbReference>
<evidence type="ECO:0000313" key="2">
    <source>
        <dbReference type="EMBL" id="AKP51225.1"/>
    </source>
</evidence>
<gene>
    <name evidence="2" type="ORF">CA2015_1792</name>
</gene>
<proteinExistence type="predicted"/>
<dbReference type="EMBL" id="CP012040">
    <property type="protein sequence ID" value="AKP51225.1"/>
    <property type="molecule type" value="Genomic_DNA"/>
</dbReference>
<dbReference type="AlphaFoldDB" id="A0A0H4PDM7"/>
<evidence type="ECO:0000313" key="3">
    <source>
        <dbReference type="Proteomes" id="UP000036520"/>
    </source>
</evidence>
<feature type="domain" description="Phosphoribosyltransferase" evidence="1">
    <location>
        <begin position="10"/>
        <end position="146"/>
    </location>
</feature>
<organism evidence="2 3">
    <name type="scientific">Cyclobacterium amurskyense</name>
    <dbReference type="NCBI Taxonomy" id="320787"/>
    <lineage>
        <taxon>Bacteria</taxon>
        <taxon>Pseudomonadati</taxon>
        <taxon>Bacteroidota</taxon>
        <taxon>Cytophagia</taxon>
        <taxon>Cytophagales</taxon>
        <taxon>Cyclobacteriaceae</taxon>
        <taxon>Cyclobacterium</taxon>
    </lineage>
</organism>
<dbReference type="Pfam" id="PF00156">
    <property type="entry name" value="Pribosyltran"/>
    <property type="match status" value="1"/>
</dbReference>
<dbReference type="SUPFAM" id="SSF53271">
    <property type="entry name" value="PRTase-like"/>
    <property type="match status" value="1"/>
</dbReference>
<evidence type="ECO:0000259" key="1">
    <source>
        <dbReference type="Pfam" id="PF00156"/>
    </source>
</evidence>
<name>A0A0H4PDM7_9BACT</name>
<dbReference type="PANTHER" id="PTHR11608:SF0">
    <property type="entry name" value="BIFUNCTIONAL PROTEIN PYRR"/>
    <property type="match status" value="1"/>
</dbReference>
<sequence length="168" mass="18917">MTQKAKILVLNHHQIQQKITRIAFEIYERNAGEKQLTIAGLTGMGYVFAELMVAKLREIASFDVQLIKVDLDKENPKIEEVVLSPHDSLKGKSIILVDDVLNTGKTLAFAMVPFLEHEVKKMEVLVFVNRSHKLFPVAPDYTGYELATTLSEHITVNLDPKASTVHLH</sequence>
<dbReference type="InterPro" id="IPR050137">
    <property type="entry name" value="PyrR_bifunctional"/>
</dbReference>
<dbReference type="KEGG" id="camu:CA2015_1792"/>
<dbReference type="Gene3D" id="3.40.50.2020">
    <property type="match status" value="1"/>
</dbReference>
<keyword evidence="3" id="KW-1185">Reference proteome</keyword>
<dbReference type="CDD" id="cd06223">
    <property type="entry name" value="PRTases_typeI"/>
    <property type="match status" value="1"/>
</dbReference>
<protein>
    <submittedName>
        <fullName evidence="2">Pyrimidine regulatory protein PyrR</fullName>
    </submittedName>
</protein>
<dbReference type="OrthoDB" id="664757at2"/>
<dbReference type="PANTHER" id="PTHR11608">
    <property type="entry name" value="BIFUNCTIONAL PROTEIN PYRR"/>
    <property type="match status" value="1"/>
</dbReference>
<dbReference type="RefSeq" id="WP_048641583.1">
    <property type="nucleotide sequence ID" value="NZ_CAXBGM010000033.1"/>
</dbReference>
<reference evidence="2 3" key="1">
    <citation type="submission" date="2015-07" db="EMBL/GenBank/DDBJ databases">
        <authorList>
            <person name="Kim K.M."/>
        </authorList>
    </citation>
    <scope>NUCLEOTIDE SEQUENCE [LARGE SCALE GENOMIC DNA]</scope>
    <source>
        <strain evidence="2 3">KCTC 12363</strain>
    </source>
</reference>
<dbReference type="Proteomes" id="UP000036520">
    <property type="component" value="Chromosome"/>
</dbReference>
<dbReference type="STRING" id="320787.CA2015_1792"/>
<accession>A0A0H4PDM7</accession>